<feature type="transmembrane region" description="Helical" evidence="1">
    <location>
        <begin position="300"/>
        <end position="317"/>
    </location>
</feature>
<keyword evidence="1" id="KW-1133">Transmembrane helix</keyword>
<organism evidence="3 4">
    <name type="scientific">Anaerohalosphaera lusitana</name>
    <dbReference type="NCBI Taxonomy" id="1936003"/>
    <lineage>
        <taxon>Bacteria</taxon>
        <taxon>Pseudomonadati</taxon>
        <taxon>Planctomycetota</taxon>
        <taxon>Phycisphaerae</taxon>
        <taxon>Sedimentisphaerales</taxon>
        <taxon>Anaerohalosphaeraceae</taxon>
        <taxon>Anaerohalosphaera</taxon>
    </lineage>
</organism>
<dbReference type="InterPro" id="IPR013099">
    <property type="entry name" value="K_chnl_dom"/>
</dbReference>
<feature type="domain" description="Potassium channel" evidence="2">
    <location>
        <begin position="308"/>
        <end position="390"/>
    </location>
</feature>
<evidence type="ECO:0000313" key="3">
    <source>
        <dbReference type="EMBL" id="AQT68990.1"/>
    </source>
</evidence>
<feature type="transmembrane region" description="Helical" evidence="1">
    <location>
        <begin position="367"/>
        <end position="387"/>
    </location>
</feature>
<evidence type="ECO:0000256" key="1">
    <source>
        <dbReference type="SAM" id="Phobius"/>
    </source>
</evidence>
<dbReference type="STRING" id="1936003.STSP2_02168"/>
<dbReference type="KEGG" id="alus:STSP2_02168"/>
<reference evidence="4" key="1">
    <citation type="submission" date="2017-02" db="EMBL/GenBank/DDBJ databases">
        <title>Comparative genomics and description of representatives of a novel lineage of planctomycetes thriving in anoxic sediments.</title>
        <authorList>
            <person name="Spring S."/>
            <person name="Bunk B."/>
            <person name="Sproer C."/>
        </authorList>
    </citation>
    <scope>NUCLEOTIDE SEQUENCE [LARGE SCALE GENOMIC DNA]</scope>
    <source>
        <strain evidence="4">ST-NAGAB-D1</strain>
    </source>
</reference>
<proteinExistence type="predicted"/>
<sequence>MENNELKAFTKQNTQVRAGEILRALCDRREIRLFRCTVIGELDANKLLDPEGEYNCDDLSVDRPAFHACLRFEQKIHFNSCKFLENVCFASPWDTPKALKAVFAGDVVFNSSIFCGQALFANATFKQLAGFDGCEFQKVTAFRNSLFESRAMFRTAHFAGYGLFSGARFGGDSRFTNTCFGKGANFSKTKFCTAVDFAGVYAESRAIPIFEDVEFTRKGRGDDETFWRFIKQASQEAGYYRMAGECFYKERCAHLWKKFRGPDDEVERGKRIAVRLLRGLQILPELVFGRLLFGYGERPIRVLIAGAIVIIACGIFYESPLADLSGRLATESGHYSLVDGLYFSVTTFTTVGFGDIHPVETHLLTRFVVMLEAMTGAGLTALFIVALSKRYSRG</sequence>
<dbReference type="Proteomes" id="UP000189674">
    <property type="component" value="Chromosome"/>
</dbReference>
<evidence type="ECO:0000313" key="4">
    <source>
        <dbReference type="Proteomes" id="UP000189674"/>
    </source>
</evidence>
<keyword evidence="1" id="KW-0472">Membrane</keyword>
<dbReference type="OrthoDB" id="268207at2"/>
<dbReference type="Pfam" id="PF07885">
    <property type="entry name" value="Ion_trans_2"/>
    <property type="match status" value="1"/>
</dbReference>
<protein>
    <submittedName>
        <fullName evidence="3">Ion channel</fullName>
    </submittedName>
</protein>
<dbReference type="EMBL" id="CP019791">
    <property type="protein sequence ID" value="AQT68990.1"/>
    <property type="molecule type" value="Genomic_DNA"/>
</dbReference>
<dbReference type="Gene3D" id="1.10.287.70">
    <property type="match status" value="1"/>
</dbReference>
<gene>
    <name evidence="3" type="ORF">STSP2_02168</name>
</gene>
<accession>A0A1U9NN05</accession>
<dbReference type="SUPFAM" id="SSF81324">
    <property type="entry name" value="Voltage-gated potassium channels"/>
    <property type="match status" value="1"/>
</dbReference>
<dbReference type="AlphaFoldDB" id="A0A1U9NN05"/>
<keyword evidence="1" id="KW-0812">Transmembrane</keyword>
<name>A0A1U9NN05_9BACT</name>
<keyword evidence="4" id="KW-1185">Reference proteome</keyword>
<dbReference type="RefSeq" id="WP_146662440.1">
    <property type="nucleotide sequence ID" value="NZ_CP019791.1"/>
</dbReference>
<evidence type="ECO:0000259" key="2">
    <source>
        <dbReference type="Pfam" id="PF07885"/>
    </source>
</evidence>